<dbReference type="InterPro" id="IPR003961">
    <property type="entry name" value="FN3_dom"/>
</dbReference>
<feature type="domain" description="Fibronectin type-III" evidence="12">
    <location>
        <begin position="1408"/>
        <end position="1493"/>
    </location>
</feature>
<evidence type="ECO:0000259" key="11">
    <source>
        <dbReference type="PROSITE" id="PS50022"/>
    </source>
</evidence>
<feature type="region of interest" description="Disordered" evidence="10">
    <location>
        <begin position="1388"/>
        <end position="1413"/>
    </location>
</feature>
<dbReference type="PROSITE" id="PS51175">
    <property type="entry name" value="CBM6"/>
    <property type="match status" value="1"/>
</dbReference>
<dbReference type="Pfam" id="PF22633">
    <property type="entry name" value="F5_F8_type_C_2"/>
    <property type="match status" value="1"/>
</dbReference>
<protein>
    <recommendedName>
        <fullName evidence="3">glucan endo-1,3-beta-D-glucosidase</fullName>
        <ecNumber evidence="3">3.2.1.39</ecNumber>
    </recommendedName>
</protein>
<evidence type="ECO:0000256" key="3">
    <source>
        <dbReference type="ARBA" id="ARBA00012780"/>
    </source>
</evidence>
<dbReference type="Gene3D" id="2.70.98.30">
    <property type="entry name" value="Golgi alpha-mannosidase II, domain 4"/>
    <property type="match status" value="1"/>
</dbReference>
<dbReference type="InterPro" id="IPR013783">
    <property type="entry name" value="Ig-like_fold"/>
</dbReference>
<dbReference type="SMART" id="SM00635">
    <property type="entry name" value="BID_2"/>
    <property type="match status" value="2"/>
</dbReference>
<evidence type="ECO:0000256" key="7">
    <source>
        <dbReference type="ARBA" id="ARBA00023295"/>
    </source>
</evidence>
<comment type="catalytic activity">
    <reaction evidence="1">
        <text>Hydrolysis of (1-&gt;3)-beta-D-glucosidic linkages in (1-&gt;3)-beta-D-glucans.</text>
        <dbReference type="EC" id="3.2.1.39"/>
    </reaction>
</comment>
<dbReference type="InterPro" id="IPR026444">
    <property type="entry name" value="Secre_tail"/>
</dbReference>
<proteinExistence type="inferred from homology"/>
<reference evidence="14 15" key="1">
    <citation type="submission" date="2018-03" db="EMBL/GenBank/DDBJ databases">
        <title>Genomic Encyclopedia of Archaeal and Bacterial Type Strains, Phase II (KMG-II): from individual species to whole genera.</title>
        <authorList>
            <person name="Goeker M."/>
        </authorList>
    </citation>
    <scope>NUCLEOTIDE SEQUENCE [LARGE SCALE GENOMIC DNA]</scope>
    <source>
        <strain evidence="14 15">DSM 28229</strain>
    </source>
</reference>
<dbReference type="Proteomes" id="UP000245535">
    <property type="component" value="Unassembled WGS sequence"/>
</dbReference>
<dbReference type="Pfam" id="PF00041">
    <property type="entry name" value="fn3"/>
    <property type="match status" value="3"/>
</dbReference>
<keyword evidence="5" id="KW-0378">Hydrolase</keyword>
<evidence type="ECO:0000256" key="10">
    <source>
        <dbReference type="SAM" id="MobiDB-lite"/>
    </source>
</evidence>
<evidence type="ECO:0000259" key="13">
    <source>
        <dbReference type="PROSITE" id="PS51175"/>
    </source>
</evidence>
<dbReference type="PANTHER" id="PTHR31983">
    <property type="entry name" value="ENDO-1,3(4)-BETA-GLUCANASE 1"/>
    <property type="match status" value="1"/>
</dbReference>
<dbReference type="GO" id="GO:0042973">
    <property type="term" value="F:glucan endo-1,3-beta-D-glucosidase activity"/>
    <property type="evidence" value="ECO:0007669"/>
    <property type="project" value="UniProtKB-EC"/>
</dbReference>
<dbReference type="PROSITE" id="PS50022">
    <property type="entry name" value="FA58C_3"/>
    <property type="match status" value="1"/>
</dbReference>
<dbReference type="InterPro" id="IPR036116">
    <property type="entry name" value="FN3_sf"/>
</dbReference>
<dbReference type="GO" id="GO:0030246">
    <property type="term" value="F:carbohydrate binding"/>
    <property type="evidence" value="ECO:0007669"/>
    <property type="project" value="InterPro"/>
</dbReference>
<dbReference type="PROSITE" id="PS52008">
    <property type="entry name" value="GH81"/>
    <property type="match status" value="1"/>
</dbReference>
<dbReference type="InterPro" id="IPR041342">
    <property type="entry name" value="CBM35"/>
</dbReference>
<dbReference type="Gene3D" id="2.60.40.1080">
    <property type="match status" value="2"/>
</dbReference>
<feature type="domain" description="CBM6" evidence="13">
    <location>
        <begin position="878"/>
        <end position="1004"/>
    </location>
</feature>
<sequence>MIEQINRLKLILLSIFVFQVCLPSSAQFVPIGNGSYTTQFPGVDQAGRNSYPSGTPYLSGEAANKAVPTNDWFSNFVKEAHGGQAFNYPLSYLSKAEGLVVNLTKPRAGSPIEYREPMSDVEAVRVGVKDLQAPNSTLSDFGDWTVTFSWENGNNSFNALLGHGMPFSYFTKGDNDLAHILVGFHGEDSYADGNKIIIENGYNGGNFIVFAPTGSTWEGTNGDFTSDLNGQNYWSMVLIPEGMSTTEAISLFEPYAFVFPASSKVDWSYDQNTGIVTTDYTITPEVKEGNNDTVFWGILPHHWGHLTAESAQPTAYSYATVRGELKMIASNTFSTELRFSGILPAMPDVAKYSDSYNPAELFDKIDAMKSEGLSTWTDSYNEGQSMNRLVQTARIADQLGFTEARDELLSTVRERLEDWLSAEGGEIAFLFYYIDEWNALIGYPAGHRQDSNLNDHHFHWGYFIHSAAVLEQYYPGWAEKWGDMINLLVKDAANPTRDEQMFPFLRNFSPYAGHSWANGMASEPFGNDQESTSESMQFNSSLIHWGTVTGNTEIRDLGIYLYVTEQSSVNEYWFDQNERVFQPEYIHEMVARVWGAGYDNGTWWTTDIAASYGIQLYPIHSGSLYLGHNTDYIQKVWNGMTAKTEILDNVPNDNLWYDTYWKFISFLDAEYALDLYNNYTERSLKFGISDAQTYHWLHTMVALGQVDPSITADYPITAVFNKDGEKTYTAHNYGNEPITVHFSDGYQLEVPAYARATSRDASNTINITADEIEVAVGGSVTLNATVIGDVNSVEFYQDGQLIGTVTEAPYTITVDQLTAGYLAFHAKAINESTINMSNFIRVLVGTQQAYGGTPVNLPGTIETGNYDTFEGAKGQGITYVDVTTWNEGGYRPEEAVDASITNGEGATVGWIEAGEWLEYTVNIQQQGEYKANIRFSNGNNAQEGPFHFKIDGVKISDDIYLNSSADWDNWATKTVENINLKSGEHILQIYMDNGGFNLGKITFEHIAGTETPEVSSLEVTPSLASIDNGQTLQFTAQGFDQFGDEITVNPVWSIDGGGNIDENGLFTATTTGIFTVTASEGNISGTTQIKVLGESELRELIITPTNPNVVIGTTLQFTADGKDQFGENMDAPITWSIDGGTIDENGFYQANTLGTFTVTATSGDIEKTTTITVSRANLALNKQVMVSSIENGGTVGNNAVDGSLSTRWSSEFEDPQWIYVDLGKTYDIDQVVLYWEGAYGKAYEIQISSDANNWTNVFTEENSNGGMDEINFSARGQYVRVYGTARGTIYGYSLFELEVYGTEIPAEPDTESPSTPTGLSANNISGTSLTLSWEASTDNVAVTEYEIYQDGQSVATTNQTRISITGLTLNTSYTFTVIAKDASGNLSSESESLTVTTKESEDTEAPSTPTNLSASEITETSLTLTWDASTDNIAVTEYEVRQDGVVVITTAETNITITGLTANTSYNFTVVAKDATANASSESESLTVTTEVAKDTQAPSAPTNLRTSEITETSLTLTWDASTDNIAVTEYEVLQDGIAVGTTAETSISITGLTANTNYNFTVVAKDQAGNISVSSSVLSVKTLRLTSNDNVLSDTEFKLYPNPSEGNSFIIQMNALSTTTNIEIVDMKGQKVRFSKNQLNDHLIKITFSKQLVKGVYIVHVITNNEIYNQKLVVN</sequence>
<dbReference type="CDD" id="cd00063">
    <property type="entry name" value="FN3"/>
    <property type="match status" value="3"/>
</dbReference>
<evidence type="ECO:0000259" key="12">
    <source>
        <dbReference type="PROSITE" id="PS50853"/>
    </source>
</evidence>
<keyword evidence="6" id="KW-0119">Carbohydrate metabolism</keyword>
<dbReference type="Pfam" id="PF17652">
    <property type="entry name" value="Glyco_hydro81C"/>
    <property type="match status" value="1"/>
</dbReference>
<dbReference type="Pfam" id="PF17957">
    <property type="entry name" value="Big_7"/>
    <property type="match status" value="1"/>
</dbReference>
<dbReference type="GO" id="GO:0071555">
    <property type="term" value="P:cell wall organization"/>
    <property type="evidence" value="ECO:0007669"/>
    <property type="project" value="UniProtKB-KW"/>
</dbReference>
<dbReference type="SMART" id="SM00060">
    <property type="entry name" value="FN3"/>
    <property type="match status" value="3"/>
</dbReference>
<dbReference type="Pfam" id="PF18962">
    <property type="entry name" value="Por_Secre_tail"/>
    <property type="match status" value="1"/>
</dbReference>
<dbReference type="SMART" id="SM00606">
    <property type="entry name" value="CBD_IV"/>
    <property type="match status" value="1"/>
</dbReference>
<keyword evidence="7" id="KW-0326">Glycosidase</keyword>
<feature type="domain" description="F5/8 type C" evidence="11">
    <location>
        <begin position="1168"/>
        <end position="1302"/>
    </location>
</feature>
<comment type="similarity">
    <text evidence="2">Belongs to the glycosyl hydrolase 81 family.</text>
</comment>
<keyword evidence="9" id="KW-0624">Polysaccharide degradation</keyword>
<accession>A0A315ZG26</accession>
<dbReference type="SUPFAM" id="SSF49265">
    <property type="entry name" value="Fibronectin type III"/>
    <property type="match status" value="2"/>
</dbReference>
<keyword evidence="15" id="KW-1185">Reference proteome</keyword>
<organism evidence="14 15">
    <name type="scientific">Sediminitomix flava</name>
    <dbReference type="NCBI Taxonomy" id="379075"/>
    <lineage>
        <taxon>Bacteria</taxon>
        <taxon>Pseudomonadati</taxon>
        <taxon>Bacteroidota</taxon>
        <taxon>Cytophagia</taxon>
        <taxon>Cytophagales</taxon>
        <taxon>Flammeovirgaceae</taxon>
        <taxon>Sediminitomix</taxon>
    </lineage>
</organism>
<dbReference type="Gene3D" id="2.60.120.260">
    <property type="entry name" value="Galactose-binding domain-like"/>
    <property type="match status" value="2"/>
</dbReference>
<dbReference type="InterPro" id="IPR005084">
    <property type="entry name" value="CBM6"/>
</dbReference>
<name>A0A315ZG26_SEDFL</name>
<dbReference type="InterPro" id="IPR005200">
    <property type="entry name" value="Endo-beta-glucanase"/>
</dbReference>
<evidence type="ECO:0000256" key="1">
    <source>
        <dbReference type="ARBA" id="ARBA00000382"/>
    </source>
</evidence>
<dbReference type="SUPFAM" id="SSF49785">
    <property type="entry name" value="Galactose-binding domain-like"/>
    <property type="match status" value="2"/>
</dbReference>
<evidence type="ECO:0000313" key="14">
    <source>
        <dbReference type="EMBL" id="PWJ44272.1"/>
    </source>
</evidence>
<dbReference type="Pfam" id="PF18099">
    <property type="entry name" value="CBM_35_2"/>
    <property type="match status" value="1"/>
</dbReference>
<dbReference type="Pfam" id="PF02368">
    <property type="entry name" value="Big_2"/>
    <property type="match status" value="1"/>
</dbReference>
<dbReference type="GO" id="GO:0052861">
    <property type="term" value="F:endo-1,3(4)-beta-glucanase activity"/>
    <property type="evidence" value="ECO:0007669"/>
    <property type="project" value="InterPro"/>
</dbReference>
<evidence type="ECO:0000256" key="9">
    <source>
        <dbReference type="ARBA" id="ARBA00023326"/>
    </source>
</evidence>
<dbReference type="InterPro" id="IPR008979">
    <property type="entry name" value="Galactose-bd-like_sf"/>
</dbReference>
<dbReference type="OrthoDB" id="976933at2"/>
<dbReference type="PANTHER" id="PTHR31983:SF0">
    <property type="entry name" value="GLUCAN ENDO-1,3-BETA-D-GLUCOSIDASE 2"/>
    <property type="match status" value="1"/>
</dbReference>
<dbReference type="NCBIfam" id="TIGR04183">
    <property type="entry name" value="Por_Secre_tail"/>
    <property type="match status" value="1"/>
</dbReference>
<feature type="domain" description="Fibronectin type-III" evidence="12">
    <location>
        <begin position="1315"/>
        <end position="1400"/>
    </location>
</feature>
<evidence type="ECO:0000256" key="4">
    <source>
        <dbReference type="ARBA" id="ARBA00022729"/>
    </source>
</evidence>
<keyword evidence="4" id="KW-0732">Signal</keyword>
<dbReference type="InterPro" id="IPR006584">
    <property type="entry name" value="Cellulose-bd_IV"/>
</dbReference>
<dbReference type="EC" id="3.2.1.39" evidence="3"/>
<dbReference type="FunFam" id="2.60.40.10:FF:001114">
    <property type="entry name" value="Chitinase A1"/>
    <property type="match status" value="1"/>
</dbReference>
<dbReference type="PROSITE" id="PS50853">
    <property type="entry name" value="FN3"/>
    <property type="match status" value="3"/>
</dbReference>
<dbReference type="InterPro" id="IPR040720">
    <property type="entry name" value="GH81_C"/>
</dbReference>
<dbReference type="CDD" id="cd04080">
    <property type="entry name" value="CBM6_cellulase-like"/>
    <property type="match status" value="1"/>
</dbReference>
<dbReference type="InterPro" id="IPR000421">
    <property type="entry name" value="FA58C"/>
</dbReference>
<dbReference type="Gene3D" id="2.60.40.10">
    <property type="entry name" value="Immunoglobulins"/>
    <property type="match status" value="4"/>
</dbReference>
<comment type="caution">
    <text evidence="14">The sequence shown here is derived from an EMBL/GenBank/DDBJ whole genome shotgun (WGS) entry which is preliminary data.</text>
</comment>
<feature type="compositionally biased region" description="Low complexity" evidence="10">
    <location>
        <begin position="1388"/>
        <end position="1397"/>
    </location>
</feature>
<dbReference type="GO" id="GO:0000272">
    <property type="term" value="P:polysaccharide catabolic process"/>
    <property type="evidence" value="ECO:0007669"/>
    <property type="project" value="UniProtKB-KW"/>
</dbReference>
<keyword evidence="8" id="KW-0961">Cell wall biogenesis/degradation</keyword>
<evidence type="ECO:0000256" key="5">
    <source>
        <dbReference type="ARBA" id="ARBA00022801"/>
    </source>
</evidence>
<evidence type="ECO:0000256" key="6">
    <source>
        <dbReference type="ARBA" id="ARBA00023277"/>
    </source>
</evidence>
<evidence type="ECO:0000313" key="15">
    <source>
        <dbReference type="Proteomes" id="UP000245535"/>
    </source>
</evidence>
<feature type="domain" description="Fibronectin type-III" evidence="12">
    <location>
        <begin position="1501"/>
        <end position="1586"/>
    </location>
</feature>
<evidence type="ECO:0000256" key="2">
    <source>
        <dbReference type="ARBA" id="ARBA00010730"/>
    </source>
</evidence>
<dbReference type="RefSeq" id="WP_109615776.1">
    <property type="nucleotide sequence ID" value="NZ_QGDO01000001.1"/>
</dbReference>
<dbReference type="InterPro" id="IPR003343">
    <property type="entry name" value="Big_2"/>
</dbReference>
<dbReference type="EMBL" id="QGDO01000001">
    <property type="protein sequence ID" value="PWJ44272.1"/>
    <property type="molecule type" value="Genomic_DNA"/>
</dbReference>
<evidence type="ECO:0000256" key="8">
    <source>
        <dbReference type="ARBA" id="ARBA00023316"/>
    </source>
</evidence>
<gene>
    <name evidence="14" type="ORF">BC781_101622</name>
</gene>